<evidence type="ECO:0000313" key="2">
    <source>
        <dbReference type="EMBL" id="VDK26814.1"/>
    </source>
</evidence>
<proteinExistence type="predicted"/>
<reference evidence="2 3" key="1">
    <citation type="submission" date="2018-11" db="EMBL/GenBank/DDBJ databases">
        <authorList>
            <consortium name="Pathogen Informatics"/>
        </authorList>
    </citation>
    <scope>NUCLEOTIDE SEQUENCE [LARGE SCALE GENOMIC DNA]</scope>
</reference>
<gene>
    <name evidence="2" type="ORF">ASIM_LOCUS6299</name>
</gene>
<organism evidence="2 3">
    <name type="scientific">Anisakis simplex</name>
    <name type="common">Herring worm</name>
    <dbReference type="NCBI Taxonomy" id="6269"/>
    <lineage>
        <taxon>Eukaryota</taxon>
        <taxon>Metazoa</taxon>
        <taxon>Ecdysozoa</taxon>
        <taxon>Nematoda</taxon>
        <taxon>Chromadorea</taxon>
        <taxon>Rhabditida</taxon>
        <taxon>Spirurina</taxon>
        <taxon>Ascaridomorpha</taxon>
        <taxon>Ascaridoidea</taxon>
        <taxon>Anisakidae</taxon>
        <taxon>Anisakis</taxon>
        <taxon>Anisakis simplex complex</taxon>
    </lineage>
</organism>
<evidence type="ECO:0000256" key="1">
    <source>
        <dbReference type="SAM" id="MobiDB-lite"/>
    </source>
</evidence>
<sequence>MGTLGFSLGGWKSRTKSGGGGGTVKKSHDDSALPHRRIATSSSLGTVDIGQLIPLCCTDVEFSFTHQFELPNNYIR</sequence>
<evidence type="ECO:0000313" key="3">
    <source>
        <dbReference type="Proteomes" id="UP000267096"/>
    </source>
</evidence>
<accession>A0A3P6Q194</accession>
<name>A0A3P6Q194_ANISI</name>
<dbReference type="AlphaFoldDB" id="A0A3P6Q194"/>
<dbReference type="Proteomes" id="UP000267096">
    <property type="component" value="Unassembled WGS sequence"/>
</dbReference>
<protein>
    <submittedName>
        <fullName evidence="2">Uncharacterized protein</fullName>
    </submittedName>
</protein>
<dbReference type="EMBL" id="UYRR01013507">
    <property type="protein sequence ID" value="VDK26814.1"/>
    <property type="molecule type" value="Genomic_DNA"/>
</dbReference>
<feature type="region of interest" description="Disordered" evidence="1">
    <location>
        <begin position="1"/>
        <end position="35"/>
    </location>
</feature>
<keyword evidence="3" id="KW-1185">Reference proteome</keyword>